<comment type="similarity">
    <text evidence="2">Belongs to the bacterial solute-binding protein 5 family.</text>
</comment>
<accession>A0AAW4WUB9</accession>
<dbReference type="InterPro" id="IPR023765">
    <property type="entry name" value="SBP_5_CS"/>
</dbReference>
<dbReference type="EMBL" id="JAJFAT010000002">
    <property type="protein sequence ID" value="MCC3144125.1"/>
    <property type="molecule type" value="Genomic_DNA"/>
</dbReference>
<dbReference type="GO" id="GO:0042597">
    <property type="term" value="C:periplasmic space"/>
    <property type="evidence" value="ECO:0007669"/>
    <property type="project" value="UniProtKB-ARBA"/>
</dbReference>
<keyword evidence="3" id="KW-0813">Transport</keyword>
<dbReference type="Gene3D" id="3.40.190.10">
    <property type="entry name" value="Periplasmic binding protein-like II"/>
    <property type="match status" value="1"/>
</dbReference>
<feature type="signal peptide" evidence="5">
    <location>
        <begin position="1"/>
        <end position="21"/>
    </location>
</feature>
<proteinExistence type="inferred from homology"/>
<dbReference type="InterPro" id="IPR030678">
    <property type="entry name" value="Peptide/Ni-bd"/>
</dbReference>
<evidence type="ECO:0000256" key="5">
    <source>
        <dbReference type="SAM" id="SignalP"/>
    </source>
</evidence>
<feature type="domain" description="Solute-binding protein family 5" evidence="6">
    <location>
        <begin position="86"/>
        <end position="472"/>
    </location>
</feature>
<dbReference type="InterPro" id="IPR039424">
    <property type="entry name" value="SBP_5"/>
</dbReference>
<comment type="subcellular location">
    <subcellularLocation>
        <location evidence="1">Cell membrane</location>
        <topology evidence="1">Lipid-anchor</topology>
    </subcellularLocation>
</comment>
<dbReference type="GO" id="GO:1904680">
    <property type="term" value="F:peptide transmembrane transporter activity"/>
    <property type="evidence" value="ECO:0007669"/>
    <property type="project" value="TreeGrafter"/>
</dbReference>
<sequence>MKKMVFILTIILFFNFAISTAAEDIELKDPWISQREQGNHGGTLITTLLGDPKTFNTLIAKETSSSEVIDGYIFEGLVGRNGITTEIESRLAKDWEISEDGKTYRFYLREGVKWNDGQEFTADDVIFTFDLISDKDIPTSARDGLIIDGEFPEYRKIDKYTVEFELAETFAPFLNSMTLMILPKHKLYEPWQKGNFNSTWGINTDPSEIVGTGPYKLADYRNGERIVMEKNEHYWRQDSEGKTLPYIDRWVRIIVGSQETDTLLFERGETHTLGVRGIDYNRLKQQSARSDYSIIDGGPSFSTNFLVFNMNPRNPNLEKQPWKYEWFTNLNFRRAVAYSMDKETMINQALAGQGSKQWSPISAPNQVFLNEAVKKYPYNLEKAREELKKGGFSWDDNGRLIDQDGRKVEFNILTNAGNETRETLLNIIATELRELGMKINSNPIDFNRLISHMESDWDYDSVLIGLTGGVEPHAGANVWPSHGHLHMWNPVQEEAATEWEARIDELFKKGVSTVETEERVKYYNEFQEIVAEQLPVIYTVTPNNIYAVRDQLKNTETTAYGGVLWNIYELYLEN</sequence>
<protein>
    <submittedName>
        <fullName evidence="7">ABC transporter substrate-binding protein</fullName>
    </submittedName>
</protein>
<evidence type="ECO:0000256" key="1">
    <source>
        <dbReference type="ARBA" id="ARBA00004193"/>
    </source>
</evidence>
<evidence type="ECO:0000256" key="2">
    <source>
        <dbReference type="ARBA" id="ARBA00005695"/>
    </source>
</evidence>
<dbReference type="InterPro" id="IPR000914">
    <property type="entry name" value="SBP_5_dom"/>
</dbReference>
<dbReference type="Pfam" id="PF00496">
    <property type="entry name" value="SBP_bac_5"/>
    <property type="match status" value="1"/>
</dbReference>
<evidence type="ECO:0000256" key="4">
    <source>
        <dbReference type="ARBA" id="ARBA00022729"/>
    </source>
</evidence>
<evidence type="ECO:0000313" key="7">
    <source>
        <dbReference type="EMBL" id="MCC3144125.1"/>
    </source>
</evidence>
<evidence type="ECO:0000256" key="3">
    <source>
        <dbReference type="ARBA" id="ARBA00022448"/>
    </source>
</evidence>
<dbReference type="Proteomes" id="UP001199296">
    <property type="component" value="Unassembled WGS sequence"/>
</dbReference>
<reference evidence="7 8" key="1">
    <citation type="submission" date="2021-10" db="EMBL/GenBank/DDBJ databases">
        <authorList>
            <person name="Grouzdev D.S."/>
            <person name="Pantiukh K.S."/>
            <person name="Krutkina M.S."/>
        </authorList>
    </citation>
    <scope>NUCLEOTIDE SEQUENCE [LARGE SCALE GENOMIC DNA]</scope>
    <source>
        <strain evidence="7 8">Z-7514</strain>
    </source>
</reference>
<comment type="caution">
    <text evidence="7">The sequence shown here is derived from an EMBL/GenBank/DDBJ whole genome shotgun (WGS) entry which is preliminary data.</text>
</comment>
<dbReference type="PANTHER" id="PTHR30290">
    <property type="entry name" value="PERIPLASMIC BINDING COMPONENT OF ABC TRANSPORTER"/>
    <property type="match status" value="1"/>
</dbReference>
<dbReference type="PANTHER" id="PTHR30290:SF9">
    <property type="entry name" value="OLIGOPEPTIDE-BINDING PROTEIN APPA"/>
    <property type="match status" value="1"/>
</dbReference>
<dbReference type="Gene3D" id="3.10.105.10">
    <property type="entry name" value="Dipeptide-binding Protein, Domain 3"/>
    <property type="match status" value="1"/>
</dbReference>
<evidence type="ECO:0000259" key="6">
    <source>
        <dbReference type="Pfam" id="PF00496"/>
    </source>
</evidence>
<dbReference type="RefSeq" id="WP_229343668.1">
    <property type="nucleotide sequence ID" value="NZ_JAJFAT010000002.1"/>
</dbReference>
<dbReference type="CDD" id="cd08500">
    <property type="entry name" value="PBP2_NikA_DppA_OppA_like_4"/>
    <property type="match status" value="1"/>
</dbReference>
<keyword evidence="8" id="KW-1185">Reference proteome</keyword>
<organism evidence="7 8">
    <name type="scientific">Halanaerobium polyolivorans</name>
    <dbReference type="NCBI Taxonomy" id="2886943"/>
    <lineage>
        <taxon>Bacteria</taxon>
        <taxon>Bacillati</taxon>
        <taxon>Bacillota</taxon>
        <taxon>Clostridia</taxon>
        <taxon>Halanaerobiales</taxon>
        <taxon>Halanaerobiaceae</taxon>
        <taxon>Halanaerobium</taxon>
    </lineage>
</organism>
<keyword evidence="4 5" id="KW-0732">Signal</keyword>
<dbReference type="GO" id="GO:0043190">
    <property type="term" value="C:ATP-binding cassette (ABC) transporter complex"/>
    <property type="evidence" value="ECO:0007669"/>
    <property type="project" value="InterPro"/>
</dbReference>
<dbReference type="PROSITE" id="PS01040">
    <property type="entry name" value="SBP_BACTERIAL_5"/>
    <property type="match status" value="1"/>
</dbReference>
<dbReference type="PIRSF" id="PIRSF002741">
    <property type="entry name" value="MppA"/>
    <property type="match status" value="1"/>
</dbReference>
<name>A0AAW4WUB9_9FIRM</name>
<evidence type="ECO:0000313" key="8">
    <source>
        <dbReference type="Proteomes" id="UP001199296"/>
    </source>
</evidence>
<dbReference type="AlphaFoldDB" id="A0AAW4WUB9"/>
<dbReference type="SUPFAM" id="SSF53850">
    <property type="entry name" value="Periplasmic binding protein-like II"/>
    <property type="match status" value="1"/>
</dbReference>
<dbReference type="GO" id="GO:0015833">
    <property type="term" value="P:peptide transport"/>
    <property type="evidence" value="ECO:0007669"/>
    <property type="project" value="TreeGrafter"/>
</dbReference>
<dbReference type="Gene3D" id="3.90.76.10">
    <property type="entry name" value="Dipeptide-binding Protein, Domain 1"/>
    <property type="match status" value="1"/>
</dbReference>
<gene>
    <name evidence="7" type="ORF">LJ207_02180</name>
</gene>
<feature type="chain" id="PRO_5043890602" evidence="5">
    <location>
        <begin position="22"/>
        <end position="574"/>
    </location>
</feature>